<accession>A0AAF3FBS5</accession>
<dbReference type="Proteomes" id="UP000887575">
    <property type="component" value="Unassembled WGS sequence"/>
</dbReference>
<protein>
    <submittedName>
        <fullName evidence="12">Uncharacterized protein</fullName>
    </submittedName>
</protein>
<feature type="domain" description="Rad4 beta-hairpin" evidence="9">
    <location>
        <begin position="765"/>
        <end position="821"/>
    </location>
</feature>
<reference evidence="12" key="1">
    <citation type="submission" date="2024-02" db="UniProtKB">
        <authorList>
            <consortium name="WormBaseParasite"/>
        </authorList>
    </citation>
    <scope>IDENTIFICATION</scope>
</reference>
<dbReference type="GO" id="GO:0005737">
    <property type="term" value="C:cytoplasm"/>
    <property type="evidence" value="ECO:0007669"/>
    <property type="project" value="TreeGrafter"/>
</dbReference>
<name>A0AAF3FBS5_9BILA</name>
<evidence type="ECO:0000256" key="3">
    <source>
        <dbReference type="ARBA" id="ARBA00022763"/>
    </source>
</evidence>
<comment type="subcellular location">
    <subcellularLocation>
        <location evidence="1">Nucleus</location>
    </subcellularLocation>
</comment>
<dbReference type="InterPro" id="IPR018327">
    <property type="entry name" value="BHD_2"/>
</dbReference>
<dbReference type="InterPro" id="IPR042488">
    <property type="entry name" value="Rad4_BHD3_sf"/>
</dbReference>
<dbReference type="Pfam" id="PF10405">
    <property type="entry name" value="BHD_3"/>
    <property type="match status" value="1"/>
</dbReference>
<keyword evidence="4" id="KW-0234">DNA repair</keyword>
<dbReference type="SMART" id="SM01032">
    <property type="entry name" value="BHD_3"/>
    <property type="match status" value="1"/>
</dbReference>
<dbReference type="InterPro" id="IPR018325">
    <property type="entry name" value="Rad4/PNGase_transGLS-fold"/>
</dbReference>
<evidence type="ECO:0000256" key="5">
    <source>
        <dbReference type="ARBA" id="ARBA00023242"/>
    </source>
</evidence>
<feature type="compositionally biased region" description="Polar residues" evidence="7">
    <location>
        <begin position="42"/>
        <end position="58"/>
    </location>
</feature>
<keyword evidence="6" id="KW-0175">Coiled coil</keyword>
<evidence type="ECO:0000256" key="4">
    <source>
        <dbReference type="ARBA" id="ARBA00023204"/>
    </source>
</evidence>
<dbReference type="SUPFAM" id="SSF54001">
    <property type="entry name" value="Cysteine proteinases"/>
    <property type="match status" value="1"/>
</dbReference>
<evidence type="ECO:0000259" key="10">
    <source>
        <dbReference type="SMART" id="SM01032"/>
    </source>
</evidence>
<dbReference type="InterPro" id="IPR018328">
    <property type="entry name" value="Rad4_beta-hairpin_dom3"/>
</dbReference>
<dbReference type="Gene3D" id="3.30.70.2460">
    <property type="entry name" value="Rad4, beta-hairpin domain BHD3"/>
    <property type="match status" value="1"/>
</dbReference>
<evidence type="ECO:0000256" key="2">
    <source>
        <dbReference type="ARBA" id="ARBA00009525"/>
    </source>
</evidence>
<dbReference type="Gene3D" id="2.20.20.110">
    <property type="entry name" value="Rad4, beta-hairpin domain BHD1"/>
    <property type="match status" value="1"/>
</dbReference>
<evidence type="ECO:0000256" key="6">
    <source>
        <dbReference type="SAM" id="Coils"/>
    </source>
</evidence>
<feature type="compositionally biased region" description="Basic and acidic residues" evidence="7">
    <location>
        <begin position="17"/>
        <end position="29"/>
    </location>
</feature>
<dbReference type="Pfam" id="PF10403">
    <property type="entry name" value="BHD_1"/>
    <property type="match status" value="1"/>
</dbReference>
<feature type="domain" description="Rad4 beta-hairpin" evidence="8">
    <location>
        <begin position="709"/>
        <end position="763"/>
    </location>
</feature>
<dbReference type="GO" id="GO:0000111">
    <property type="term" value="C:nucleotide-excision repair factor 2 complex"/>
    <property type="evidence" value="ECO:0007669"/>
    <property type="project" value="TreeGrafter"/>
</dbReference>
<sequence>METRRRSARLQGAQQKLSKDDDSPKENPKKVTSAVAKKRKSTQVTGKSISEPLQTINKVENEGASPPKRPRKVQEPSSSQAALKELIEMKHFANTSDSEEEIPEGKKNVKRNKATGDAKNTNSHESKSTKKRLETRSEVLQSPQAKPSTARPRRRTAQVTKKYIANDGSEESDLSSVESVSCSSFEETSIKLKNKGMKQVSTKPSSSSSDSLPDSNISDEEVEAKRKGKNKKTTVRRRAALIDYRAEDDGDTKDDDGETKKQRPERCFMSKRWKAWHTDPEHKPSGDIAEEPAVRNAGENTIVAGDRNDSKEQPKWVTDCLSIAASLARHRTEEVTLDETAHIMYILKMREKEQTLGEIASDIQSNKGDFLKKGTIADYHSSSEDEWEEMEAVEEKPETSTNKKLEITLDKKKVEIDWSVKWLRQEINKCVRAKYENAHKLHILFWISYLHRYVKRALDENLATSLALSQIPSGYAKLVDNSKPPMESLKKFAKWIHSAFKQDSNFTASMEEWGCRFQETADSATSIREKSFANDIQRAIAYLVCFRALNLSVRLVANCQVLARKKEVDENVPKKGTKIKGKNAKSKRVLASPKVDDELALDSKRNFWIEWWSIEEKRWICIDPLTGEADIANEFEPNLTSPAVYIFACDQKGCMRDVGARYLSTFGTPIYRRQRAEQSWLNKVFNSKIILADKSQAQLENMCFQNDLASRPLPKTVADYKDHPLYVLEKDLLKFQGMYPPPSKQKPIGEIRGQKIYPRSTVYHLQGDLNWVKIARSVKENEKPYKVVKARPNMRVPAEKRGEPKDLPLYGFWQTEPYRVPIVTNGVIPRNQYGNIYVYQDSMVPKECVHLKLPGIVGLCRRLNKEHVAAVVGWDFHVSANHPVIEGAVVLERDVEELIAEWEAAENRRKERERKRREGKVLSNWRILIKGILRLHHMRYIFGEKPQTVEKAKEGEEDQLPDEKVEAEAQAAWPAPKFALERMEKK</sequence>
<evidence type="ECO:0000259" key="9">
    <source>
        <dbReference type="SMART" id="SM01031"/>
    </source>
</evidence>
<dbReference type="GO" id="GO:0003684">
    <property type="term" value="F:damaged DNA binding"/>
    <property type="evidence" value="ECO:0007669"/>
    <property type="project" value="InterPro"/>
</dbReference>
<dbReference type="GO" id="GO:0071942">
    <property type="term" value="C:XPC complex"/>
    <property type="evidence" value="ECO:0007669"/>
    <property type="project" value="TreeGrafter"/>
</dbReference>
<dbReference type="Pfam" id="PF03835">
    <property type="entry name" value="Rad4"/>
    <property type="match status" value="1"/>
</dbReference>
<evidence type="ECO:0000313" key="12">
    <source>
        <dbReference type="WBParaSite" id="MBELARI_LOCUS4259"/>
    </source>
</evidence>
<evidence type="ECO:0000313" key="11">
    <source>
        <dbReference type="Proteomes" id="UP000887575"/>
    </source>
</evidence>
<dbReference type="GO" id="GO:0006289">
    <property type="term" value="P:nucleotide-excision repair"/>
    <property type="evidence" value="ECO:0007669"/>
    <property type="project" value="InterPro"/>
</dbReference>
<feature type="compositionally biased region" description="Acidic residues" evidence="7">
    <location>
        <begin position="246"/>
        <end position="257"/>
    </location>
</feature>
<feature type="domain" description="Rad4 beta-hairpin" evidence="10">
    <location>
        <begin position="828"/>
        <end position="902"/>
    </location>
</feature>
<comment type="similarity">
    <text evidence="2">Belongs to the XPC family.</text>
</comment>
<dbReference type="InterPro" id="IPR004583">
    <property type="entry name" value="DNA_repair_Rad4"/>
</dbReference>
<keyword evidence="11" id="KW-1185">Reference proteome</keyword>
<feature type="coiled-coil region" evidence="6">
    <location>
        <begin position="888"/>
        <end position="915"/>
    </location>
</feature>
<feature type="compositionally biased region" description="Basic residues" evidence="7">
    <location>
        <begin position="226"/>
        <end position="239"/>
    </location>
</feature>
<feature type="region of interest" description="Disordered" evidence="7">
    <location>
        <begin position="1"/>
        <end position="268"/>
    </location>
</feature>
<dbReference type="SMART" id="SM01030">
    <property type="entry name" value="BHD_1"/>
    <property type="match status" value="1"/>
</dbReference>
<keyword evidence="5" id="KW-0539">Nucleus</keyword>
<evidence type="ECO:0000256" key="1">
    <source>
        <dbReference type="ARBA" id="ARBA00004123"/>
    </source>
</evidence>
<dbReference type="GO" id="GO:0003697">
    <property type="term" value="F:single-stranded DNA binding"/>
    <property type="evidence" value="ECO:0007669"/>
    <property type="project" value="TreeGrafter"/>
</dbReference>
<evidence type="ECO:0000259" key="8">
    <source>
        <dbReference type="SMART" id="SM01030"/>
    </source>
</evidence>
<dbReference type="Gene3D" id="3.90.260.10">
    <property type="entry name" value="Transglutaminase-like"/>
    <property type="match status" value="1"/>
</dbReference>
<evidence type="ECO:0000256" key="7">
    <source>
        <dbReference type="SAM" id="MobiDB-lite"/>
    </source>
</evidence>
<feature type="compositionally biased region" description="Low complexity" evidence="7">
    <location>
        <begin position="205"/>
        <end position="216"/>
    </location>
</feature>
<feature type="compositionally biased region" description="Polar residues" evidence="7">
    <location>
        <begin position="138"/>
        <end position="147"/>
    </location>
</feature>
<dbReference type="PANTHER" id="PTHR12135:SF0">
    <property type="entry name" value="DNA REPAIR PROTEIN COMPLEMENTING XP-C CELLS"/>
    <property type="match status" value="1"/>
</dbReference>
<dbReference type="AlphaFoldDB" id="A0AAF3FBS5"/>
<dbReference type="GO" id="GO:0006298">
    <property type="term" value="P:mismatch repair"/>
    <property type="evidence" value="ECO:0007669"/>
    <property type="project" value="TreeGrafter"/>
</dbReference>
<dbReference type="WBParaSite" id="MBELARI_LOCUS4259">
    <property type="protein sequence ID" value="MBELARI_LOCUS4259"/>
    <property type="gene ID" value="MBELARI_LOCUS4259"/>
</dbReference>
<dbReference type="SMART" id="SM01031">
    <property type="entry name" value="BHD_2"/>
    <property type="match status" value="1"/>
</dbReference>
<feature type="compositionally biased region" description="Basic and acidic residues" evidence="7">
    <location>
        <begin position="258"/>
        <end position="268"/>
    </location>
</feature>
<proteinExistence type="inferred from homology"/>
<feature type="compositionally biased region" description="Basic and acidic residues" evidence="7">
    <location>
        <begin position="122"/>
        <end position="137"/>
    </location>
</feature>
<keyword evidence="3" id="KW-0227">DNA damage</keyword>
<dbReference type="InterPro" id="IPR036985">
    <property type="entry name" value="Transglutaminase-like_sf"/>
</dbReference>
<dbReference type="InterPro" id="IPR038765">
    <property type="entry name" value="Papain-like_cys_pep_sf"/>
</dbReference>
<organism evidence="11 12">
    <name type="scientific">Mesorhabditis belari</name>
    <dbReference type="NCBI Taxonomy" id="2138241"/>
    <lineage>
        <taxon>Eukaryota</taxon>
        <taxon>Metazoa</taxon>
        <taxon>Ecdysozoa</taxon>
        <taxon>Nematoda</taxon>
        <taxon>Chromadorea</taxon>
        <taxon>Rhabditida</taxon>
        <taxon>Rhabditina</taxon>
        <taxon>Rhabditomorpha</taxon>
        <taxon>Rhabditoidea</taxon>
        <taxon>Rhabditidae</taxon>
        <taxon>Mesorhabditinae</taxon>
        <taxon>Mesorhabditis</taxon>
    </lineage>
</organism>
<dbReference type="InterPro" id="IPR018326">
    <property type="entry name" value="Rad4_beta-hairpin_dom1"/>
</dbReference>
<dbReference type="PANTHER" id="PTHR12135">
    <property type="entry name" value="DNA REPAIR PROTEIN XP-C / RAD4"/>
    <property type="match status" value="1"/>
</dbReference>
<feature type="compositionally biased region" description="Low complexity" evidence="7">
    <location>
        <begin position="174"/>
        <end position="187"/>
    </location>
</feature>
<dbReference type="Pfam" id="PF10404">
    <property type="entry name" value="BHD_2"/>
    <property type="match status" value="1"/>
</dbReference>